<evidence type="ECO:0000256" key="1">
    <source>
        <dbReference type="ARBA" id="ARBA00022676"/>
    </source>
</evidence>
<dbReference type="CDD" id="cd03789">
    <property type="entry name" value="GT9_LPS_heptosyltransferase"/>
    <property type="match status" value="1"/>
</dbReference>
<evidence type="ECO:0000313" key="4">
    <source>
        <dbReference type="Proteomes" id="UP000199602"/>
    </source>
</evidence>
<dbReference type="PANTHER" id="PTHR30160">
    <property type="entry name" value="TETRAACYLDISACCHARIDE 4'-KINASE-RELATED"/>
    <property type="match status" value="1"/>
</dbReference>
<dbReference type="GO" id="GO:0009244">
    <property type="term" value="P:lipopolysaccharide core region biosynthetic process"/>
    <property type="evidence" value="ECO:0007669"/>
    <property type="project" value="TreeGrafter"/>
</dbReference>
<dbReference type="RefSeq" id="WP_092066239.1">
    <property type="nucleotide sequence ID" value="NZ_FNIN01000013.1"/>
</dbReference>
<dbReference type="PANTHER" id="PTHR30160:SF1">
    <property type="entry name" value="LIPOPOLYSACCHARIDE 1,2-N-ACETYLGLUCOSAMINETRANSFERASE-RELATED"/>
    <property type="match status" value="1"/>
</dbReference>
<dbReference type="GO" id="GO:0008713">
    <property type="term" value="F:ADP-heptose-lipopolysaccharide heptosyltransferase activity"/>
    <property type="evidence" value="ECO:0007669"/>
    <property type="project" value="TreeGrafter"/>
</dbReference>
<evidence type="ECO:0000313" key="3">
    <source>
        <dbReference type="EMBL" id="SDN96681.1"/>
    </source>
</evidence>
<dbReference type="AlphaFoldDB" id="A0A1H0FQ68"/>
<dbReference type="GO" id="GO:0005829">
    <property type="term" value="C:cytosol"/>
    <property type="evidence" value="ECO:0007669"/>
    <property type="project" value="TreeGrafter"/>
</dbReference>
<keyword evidence="1" id="KW-0328">Glycosyltransferase</keyword>
<dbReference type="Gene3D" id="3.40.50.2000">
    <property type="entry name" value="Glycogen Phosphorylase B"/>
    <property type="match status" value="2"/>
</dbReference>
<keyword evidence="4" id="KW-1185">Reference proteome</keyword>
<reference evidence="3 4" key="1">
    <citation type="submission" date="2016-10" db="EMBL/GenBank/DDBJ databases">
        <authorList>
            <person name="de Groot N.N."/>
        </authorList>
    </citation>
    <scope>NUCLEOTIDE SEQUENCE [LARGE SCALE GENOMIC DNA]</scope>
    <source>
        <strain evidence="3 4">DSM 15269</strain>
    </source>
</reference>
<evidence type="ECO:0000256" key="2">
    <source>
        <dbReference type="ARBA" id="ARBA00022679"/>
    </source>
</evidence>
<dbReference type="InterPro" id="IPR051199">
    <property type="entry name" value="LPS_LOS_Heptosyltrfase"/>
</dbReference>
<dbReference type="Proteomes" id="UP000199602">
    <property type="component" value="Unassembled WGS sequence"/>
</dbReference>
<proteinExistence type="predicted"/>
<sequence length="349" mass="40511">MKNSSLQNFSPQKILICQLRQIGDVLLATPAIKLLAQKFPQAKIYFYTEKKCAPLLENNPYLYKIISLDRKQLKNFLTELKFYRQIAKQNFDLIVDFQQLPRIRWVIFFSKAKIKLTYTPPWYNKILYSQWVNSLPGYAAYCKLSILRALDIDPQIIPPQVYLRENEILSAQNYLKKLKVKPDNLFLTFDPTHRRKTRCWPSSHYIQLGQLIKKHHPQTKILLLYGPKERNFVEPIYKSDKNLFILPDKVLSLREMAAIISLAKMHIGNCSAPRHIAVAVNTPSFTILGATSSAWTYPKGYHYDIKLGLKCQPCNKNHCEHINCLVNLSPQTVWNALQPKLDALILPTK</sequence>
<keyword evidence="2 3" id="KW-0808">Transferase</keyword>
<dbReference type="SUPFAM" id="SSF53756">
    <property type="entry name" value="UDP-Glycosyltransferase/glycogen phosphorylase"/>
    <property type="match status" value="1"/>
</dbReference>
<accession>A0A1H0FQ68</accession>
<gene>
    <name evidence="3" type="ORF">SAMN04488516_11349</name>
</gene>
<dbReference type="OrthoDB" id="9760688at2"/>
<name>A0A1H0FQ68_9BACT</name>
<dbReference type="InterPro" id="IPR002201">
    <property type="entry name" value="Glyco_trans_9"/>
</dbReference>
<dbReference type="Pfam" id="PF01075">
    <property type="entry name" value="Glyco_transf_9"/>
    <property type="match status" value="1"/>
</dbReference>
<dbReference type="STRING" id="206665.SAMN04488516_11349"/>
<organism evidence="3 4">
    <name type="scientific">Desulfonauticus submarinus</name>
    <dbReference type="NCBI Taxonomy" id="206665"/>
    <lineage>
        <taxon>Bacteria</taxon>
        <taxon>Pseudomonadati</taxon>
        <taxon>Thermodesulfobacteriota</taxon>
        <taxon>Desulfovibrionia</taxon>
        <taxon>Desulfovibrionales</taxon>
        <taxon>Desulfonauticaceae</taxon>
        <taxon>Desulfonauticus</taxon>
    </lineage>
</organism>
<dbReference type="EMBL" id="FNIN01000013">
    <property type="protein sequence ID" value="SDN96681.1"/>
    <property type="molecule type" value="Genomic_DNA"/>
</dbReference>
<protein>
    <submittedName>
        <fullName evidence="3">Heptosyltransferase-2</fullName>
    </submittedName>
</protein>